<sequence>MDYVMIKQILALAIFLNLVGCQSNSQQPIVQPEEKKHIWIKYKELEKACRESTSAQFTLLKRELKGKYVTWKGTIQNVDLSYDDTISIFIDMGTTSSYGFIDFSRVVYLYNQTYDDYVLGFRKGQLVEYTGKIELISNYDRIYGMQCDVHLSDWDILWSETLK</sequence>
<gene>
    <name evidence="1" type="ORF">C6Y40_03775</name>
</gene>
<organism evidence="1 2">
    <name type="scientific">Alteromonas alba</name>
    <dbReference type="NCBI Taxonomy" id="2079529"/>
    <lineage>
        <taxon>Bacteria</taxon>
        <taxon>Pseudomonadati</taxon>
        <taxon>Pseudomonadota</taxon>
        <taxon>Gammaproteobacteria</taxon>
        <taxon>Alteromonadales</taxon>
        <taxon>Alteromonadaceae</taxon>
        <taxon>Alteromonas/Salinimonas group</taxon>
        <taxon>Alteromonas</taxon>
    </lineage>
</organism>
<name>A0A2S9VES1_9ALTE</name>
<comment type="caution">
    <text evidence="1">The sequence shown here is derived from an EMBL/GenBank/DDBJ whole genome shotgun (WGS) entry which is preliminary data.</text>
</comment>
<evidence type="ECO:0000313" key="1">
    <source>
        <dbReference type="EMBL" id="PRO74924.1"/>
    </source>
</evidence>
<accession>A0A2S9VES1</accession>
<dbReference type="EMBL" id="PVNP01000030">
    <property type="protein sequence ID" value="PRO74924.1"/>
    <property type="molecule type" value="Genomic_DNA"/>
</dbReference>
<reference evidence="2" key="1">
    <citation type="journal article" date="2020" name="Int. J. Syst. Evol. Microbiol.">
        <title>Alteromonas alba sp. nov., a marine bacterium isolated from the seawater of the West Pacific Ocean.</title>
        <authorList>
            <person name="Sun C."/>
            <person name="Wu Y.-H."/>
            <person name="Xamxidin M."/>
            <person name="Cheng H."/>
            <person name="Xu X.-W."/>
        </authorList>
    </citation>
    <scope>NUCLEOTIDE SEQUENCE [LARGE SCALE GENOMIC DNA]</scope>
    <source>
        <strain evidence="2">190</strain>
    </source>
</reference>
<evidence type="ECO:0000313" key="2">
    <source>
        <dbReference type="Proteomes" id="UP000238949"/>
    </source>
</evidence>
<protein>
    <submittedName>
        <fullName evidence="1">Uncharacterized protein</fullName>
    </submittedName>
</protein>
<dbReference type="AlphaFoldDB" id="A0A2S9VES1"/>
<keyword evidence="2" id="KW-1185">Reference proteome</keyword>
<dbReference type="Proteomes" id="UP000238949">
    <property type="component" value="Unassembled WGS sequence"/>
</dbReference>
<proteinExistence type="predicted"/>